<dbReference type="GO" id="GO:0016887">
    <property type="term" value="F:ATP hydrolysis activity"/>
    <property type="evidence" value="ECO:0007669"/>
    <property type="project" value="InterPro"/>
</dbReference>
<dbReference type="PANTHER" id="PTHR43875">
    <property type="entry name" value="MALTODEXTRIN IMPORT ATP-BINDING PROTEIN MSMX"/>
    <property type="match status" value="1"/>
</dbReference>
<dbReference type="InterPro" id="IPR047641">
    <property type="entry name" value="ABC_transpr_MalK/UgpC-like"/>
</dbReference>
<dbReference type="KEGG" id="sesp:BN6_37500"/>
<dbReference type="Proteomes" id="UP000006281">
    <property type="component" value="Chromosome"/>
</dbReference>
<dbReference type="InterPro" id="IPR027417">
    <property type="entry name" value="P-loop_NTPase"/>
</dbReference>
<keyword evidence="5" id="KW-1278">Translocase</keyword>
<reference evidence="9 10" key="1">
    <citation type="journal article" date="2012" name="BMC Genomics">
        <title>Complete genome sequence of Saccharothrix espanaensis DSM 44229T and comparison to the other completely sequenced Pseudonocardiaceae.</title>
        <authorList>
            <person name="Strobel T."/>
            <person name="Al-Dilaimi A."/>
            <person name="Blom J."/>
            <person name="Gessner A."/>
            <person name="Kalinowski J."/>
            <person name="Luzhetska M."/>
            <person name="Puhler A."/>
            <person name="Szczepanowski R."/>
            <person name="Bechthold A."/>
            <person name="Ruckert C."/>
        </authorList>
    </citation>
    <scope>NUCLEOTIDE SEQUENCE [LARGE SCALE GENOMIC DNA]</scope>
    <source>
        <strain evidence="10">ATCC 51144 / DSM 44229 / JCM 9112 / NBRC 15066 / NRRL 15764</strain>
    </source>
</reference>
<organism evidence="9 10">
    <name type="scientific">Saccharothrix espanaensis (strain ATCC 51144 / DSM 44229 / JCM 9112 / NBRC 15066 / NRRL 15764)</name>
    <dbReference type="NCBI Taxonomy" id="1179773"/>
    <lineage>
        <taxon>Bacteria</taxon>
        <taxon>Bacillati</taxon>
        <taxon>Actinomycetota</taxon>
        <taxon>Actinomycetes</taxon>
        <taxon>Pseudonocardiales</taxon>
        <taxon>Pseudonocardiaceae</taxon>
        <taxon>Saccharothrix</taxon>
    </lineage>
</organism>
<dbReference type="InterPro" id="IPR017871">
    <property type="entry name" value="ABC_transporter-like_CS"/>
</dbReference>
<dbReference type="InterPro" id="IPR040582">
    <property type="entry name" value="OB_MalK-like"/>
</dbReference>
<dbReference type="GO" id="GO:0005524">
    <property type="term" value="F:ATP binding"/>
    <property type="evidence" value="ECO:0007669"/>
    <property type="project" value="UniProtKB-KW"/>
</dbReference>
<dbReference type="BioCyc" id="SESP1179773:BN6_RS18160-MONOMER"/>
<evidence type="ECO:0000256" key="2">
    <source>
        <dbReference type="ARBA" id="ARBA00022475"/>
    </source>
</evidence>
<dbReference type="EC" id="3.6.3.-" evidence="9"/>
<evidence type="ECO:0000313" key="9">
    <source>
        <dbReference type="EMBL" id="CCH31041.1"/>
    </source>
</evidence>
<dbReference type="CDD" id="cd03301">
    <property type="entry name" value="ABC_MalK_N"/>
    <property type="match status" value="1"/>
</dbReference>
<evidence type="ECO:0000256" key="7">
    <source>
        <dbReference type="SAM" id="SignalP"/>
    </source>
</evidence>
<keyword evidence="2" id="KW-1003">Cell membrane</keyword>
<proteinExistence type="predicted"/>
<feature type="domain" description="ABC transporter" evidence="8">
    <location>
        <begin position="60"/>
        <end position="290"/>
    </location>
</feature>
<dbReference type="PANTHER" id="PTHR43875:SF15">
    <property type="entry name" value="TREHALOSE IMPORT ATP-BINDING PROTEIN SUGC"/>
    <property type="match status" value="1"/>
</dbReference>
<gene>
    <name evidence="9" type="ordered locus">BN6_37500</name>
</gene>
<dbReference type="NCBIfam" id="NF008653">
    <property type="entry name" value="PRK11650.1"/>
    <property type="match status" value="1"/>
</dbReference>
<keyword evidence="9" id="KW-0378">Hydrolase</keyword>
<dbReference type="PATRIC" id="fig|1179773.3.peg.3748"/>
<evidence type="ECO:0000256" key="3">
    <source>
        <dbReference type="ARBA" id="ARBA00022741"/>
    </source>
</evidence>
<keyword evidence="7" id="KW-0732">Signal</keyword>
<feature type="chain" id="PRO_5003834403" evidence="7">
    <location>
        <begin position="24"/>
        <end position="420"/>
    </location>
</feature>
<keyword evidence="6" id="KW-0472">Membrane</keyword>
<dbReference type="Gene3D" id="3.40.50.300">
    <property type="entry name" value="P-loop containing nucleotide triphosphate hydrolases"/>
    <property type="match status" value="1"/>
</dbReference>
<dbReference type="InterPro" id="IPR015855">
    <property type="entry name" value="ABC_transpr_MalK-like"/>
</dbReference>
<evidence type="ECO:0000256" key="1">
    <source>
        <dbReference type="ARBA" id="ARBA00022448"/>
    </source>
</evidence>
<dbReference type="InterPro" id="IPR012340">
    <property type="entry name" value="NA-bd_OB-fold"/>
</dbReference>
<sequence length="420" mass="44636">MSSRAAFFVVSAFAESAASLAQATPTSQAYARTRLGRSALPIDRQGHPCRLLDSPPVSRIQIDGATKRFGAVTAVDEVTLDVSHGDFLVLLGPSGCGKSTLLRMIAGLAPPTSGRISLDGRDITHTPPRDRDLAMVFQSYALYPHLTVARNIGFPLRARGRAKSAIAGKVAEVAAVLGLDELLDRRPRELSGGQRQRVALGRALVRDPGAFLMDEPLSNLDAKLRTATRAELTDLHRALGSTFVYVTHDQVEAMTMATRIALVNRGRLEQVGTPEQVYDEPASVFVAGFLGSPPMNLVDATLVARDGELHVQAPDVAVPLGIAGDLPARDVVLGIRPEHLKPGGSLVRGVVRVVENLGSEEVAHLLVGDARVCLRGPRPLGLAAGDAVGLTCAPEHVHLFDRTSGRRLVRQPSPVSPAVV</sequence>
<dbReference type="SUPFAM" id="SSF50331">
    <property type="entry name" value="MOP-like"/>
    <property type="match status" value="1"/>
</dbReference>
<feature type="signal peptide" evidence="7">
    <location>
        <begin position="1"/>
        <end position="23"/>
    </location>
</feature>
<evidence type="ECO:0000256" key="6">
    <source>
        <dbReference type="ARBA" id="ARBA00023136"/>
    </source>
</evidence>
<name>K0JY24_SACES</name>
<evidence type="ECO:0000256" key="4">
    <source>
        <dbReference type="ARBA" id="ARBA00022840"/>
    </source>
</evidence>
<dbReference type="GO" id="GO:0055052">
    <property type="term" value="C:ATP-binding cassette (ABC) transporter complex, substrate-binding subunit-containing"/>
    <property type="evidence" value="ECO:0007669"/>
    <property type="project" value="TreeGrafter"/>
</dbReference>
<dbReference type="PROSITE" id="PS50893">
    <property type="entry name" value="ABC_TRANSPORTER_2"/>
    <property type="match status" value="1"/>
</dbReference>
<evidence type="ECO:0000256" key="5">
    <source>
        <dbReference type="ARBA" id="ARBA00022967"/>
    </source>
</evidence>
<protein>
    <submittedName>
        <fullName evidence="9">ABC-type transporter, ATPase subunit</fullName>
        <ecNumber evidence="9">3.6.3.-</ecNumber>
    </submittedName>
</protein>
<dbReference type="PROSITE" id="PS00211">
    <property type="entry name" value="ABC_TRANSPORTER_1"/>
    <property type="match status" value="1"/>
</dbReference>
<dbReference type="Pfam" id="PF00005">
    <property type="entry name" value="ABC_tran"/>
    <property type="match status" value="1"/>
</dbReference>
<dbReference type="GO" id="GO:0140359">
    <property type="term" value="F:ABC-type transporter activity"/>
    <property type="evidence" value="ECO:0007669"/>
    <property type="project" value="InterPro"/>
</dbReference>
<keyword evidence="1" id="KW-0813">Transport</keyword>
<keyword evidence="4" id="KW-0067">ATP-binding</keyword>
<dbReference type="SUPFAM" id="SSF52540">
    <property type="entry name" value="P-loop containing nucleoside triphosphate hydrolases"/>
    <property type="match status" value="1"/>
</dbReference>
<accession>K0JY24</accession>
<dbReference type="InterPro" id="IPR008995">
    <property type="entry name" value="Mo/tungstate-bd_C_term_dom"/>
</dbReference>
<evidence type="ECO:0000259" key="8">
    <source>
        <dbReference type="PROSITE" id="PS50893"/>
    </source>
</evidence>
<dbReference type="SMART" id="SM00382">
    <property type="entry name" value="AAA"/>
    <property type="match status" value="1"/>
</dbReference>
<dbReference type="EMBL" id="HE804045">
    <property type="protein sequence ID" value="CCH31041.1"/>
    <property type="molecule type" value="Genomic_DNA"/>
</dbReference>
<dbReference type="InterPro" id="IPR003593">
    <property type="entry name" value="AAA+_ATPase"/>
</dbReference>
<keyword evidence="3" id="KW-0547">Nucleotide-binding</keyword>
<dbReference type="HOGENOM" id="CLU_000604_1_1_11"/>
<dbReference type="GO" id="GO:0008643">
    <property type="term" value="P:carbohydrate transport"/>
    <property type="evidence" value="ECO:0007669"/>
    <property type="project" value="InterPro"/>
</dbReference>
<evidence type="ECO:0000313" key="10">
    <source>
        <dbReference type="Proteomes" id="UP000006281"/>
    </source>
</evidence>
<dbReference type="Pfam" id="PF17912">
    <property type="entry name" value="OB_MalK"/>
    <property type="match status" value="1"/>
</dbReference>
<dbReference type="FunFam" id="3.40.50.300:FF:000042">
    <property type="entry name" value="Maltose/maltodextrin ABC transporter, ATP-binding protein"/>
    <property type="match status" value="1"/>
</dbReference>
<dbReference type="Gene3D" id="2.40.50.100">
    <property type="match status" value="1"/>
</dbReference>
<dbReference type="AlphaFoldDB" id="K0JY24"/>
<dbReference type="eggNOG" id="COG3842">
    <property type="taxonomic scope" value="Bacteria"/>
</dbReference>
<keyword evidence="10" id="KW-1185">Reference proteome</keyword>
<dbReference type="Gene3D" id="2.40.50.140">
    <property type="entry name" value="Nucleic acid-binding proteins"/>
    <property type="match status" value="1"/>
</dbReference>
<dbReference type="InterPro" id="IPR003439">
    <property type="entry name" value="ABC_transporter-like_ATP-bd"/>
</dbReference>
<dbReference type="STRING" id="1179773.BN6_37500"/>